<dbReference type="EMBL" id="JAXIOK010000006">
    <property type="protein sequence ID" value="KAK4768432.1"/>
    <property type="molecule type" value="Genomic_DNA"/>
</dbReference>
<evidence type="ECO:0000256" key="1">
    <source>
        <dbReference type="SAM" id="MobiDB-lite"/>
    </source>
</evidence>
<evidence type="ECO:0000313" key="3">
    <source>
        <dbReference type="Proteomes" id="UP001345219"/>
    </source>
</evidence>
<name>A0AAN7KL56_9MYRT</name>
<dbReference type="PANTHER" id="PTHR35111">
    <property type="entry name" value="F10A5.9-RELATED"/>
    <property type="match status" value="1"/>
</dbReference>
<reference evidence="2 3" key="1">
    <citation type="journal article" date="2023" name="Hortic Res">
        <title>Pangenome of water caltrop reveals structural variations and asymmetric subgenome divergence after allopolyploidization.</title>
        <authorList>
            <person name="Zhang X."/>
            <person name="Chen Y."/>
            <person name="Wang L."/>
            <person name="Yuan Y."/>
            <person name="Fang M."/>
            <person name="Shi L."/>
            <person name="Lu R."/>
            <person name="Comes H.P."/>
            <person name="Ma Y."/>
            <person name="Chen Y."/>
            <person name="Huang G."/>
            <person name="Zhou Y."/>
            <person name="Zheng Z."/>
            <person name="Qiu Y."/>
        </authorList>
    </citation>
    <scope>NUCLEOTIDE SEQUENCE [LARGE SCALE GENOMIC DNA]</scope>
    <source>
        <tissue evidence="2">Roots</tissue>
    </source>
</reference>
<proteinExistence type="predicted"/>
<gene>
    <name evidence="2" type="ORF">SAY87_003573</name>
</gene>
<organism evidence="2 3">
    <name type="scientific">Trapa incisa</name>
    <dbReference type="NCBI Taxonomy" id="236973"/>
    <lineage>
        <taxon>Eukaryota</taxon>
        <taxon>Viridiplantae</taxon>
        <taxon>Streptophyta</taxon>
        <taxon>Embryophyta</taxon>
        <taxon>Tracheophyta</taxon>
        <taxon>Spermatophyta</taxon>
        <taxon>Magnoliopsida</taxon>
        <taxon>eudicotyledons</taxon>
        <taxon>Gunneridae</taxon>
        <taxon>Pentapetalae</taxon>
        <taxon>rosids</taxon>
        <taxon>malvids</taxon>
        <taxon>Myrtales</taxon>
        <taxon>Lythraceae</taxon>
        <taxon>Trapa</taxon>
    </lineage>
</organism>
<dbReference type="PANTHER" id="PTHR35111:SF5">
    <property type="entry name" value="F10A5.9"/>
    <property type="match status" value="1"/>
</dbReference>
<feature type="compositionally biased region" description="Basic residues" evidence="1">
    <location>
        <begin position="1"/>
        <end position="15"/>
    </location>
</feature>
<feature type="compositionally biased region" description="Low complexity" evidence="1">
    <location>
        <begin position="94"/>
        <end position="108"/>
    </location>
</feature>
<dbReference type="Proteomes" id="UP001345219">
    <property type="component" value="Chromosome 3"/>
</dbReference>
<keyword evidence="3" id="KW-1185">Reference proteome</keyword>
<dbReference type="AlphaFoldDB" id="A0AAN7KL56"/>
<feature type="compositionally biased region" description="Basic residues" evidence="1">
    <location>
        <begin position="47"/>
        <end position="64"/>
    </location>
</feature>
<feature type="compositionally biased region" description="Acidic residues" evidence="1">
    <location>
        <begin position="29"/>
        <end position="43"/>
    </location>
</feature>
<accession>A0AAN7KL56</accession>
<sequence>MMQHQYPHHNNHHQRRSESFIIPSSSLQDQEEEEEEEEVEEQEQERRRRGPTRGSIVHHLRLPRRQLPIPPNITGMKIFSRFRKIIMRFVFSLPSRESPQKRSSPSSSSEHKPDPPKTSCSSYYSSHSHYNEAIADCIEFFNKSSQEGWFLQDGRNSDVNIV</sequence>
<evidence type="ECO:0000313" key="2">
    <source>
        <dbReference type="EMBL" id="KAK4768432.1"/>
    </source>
</evidence>
<comment type="caution">
    <text evidence="2">The sequence shown here is derived from an EMBL/GenBank/DDBJ whole genome shotgun (WGS) entry which is preliminary data.</text>
</comment>
<protein>
    <submittedName>
        <fullName evidence="2">Uncharacterized protein</fullName>
    </submittedName>
</protein>
<feature type="region of interest" description="Disordered" evidence="1">
    <location>
        <begin position="94"/>
        <end position="124"/>
    </location>
</feature>
<feature type="region of interest" description="Disordered" evidence="1">
    <location>
        <begin position="1"/>
        <end position="70"/>
    </location>
</feature>